<evidence type="ECO:0000256" key="1">
    <source>
        <dbReference type="SAM" id="Coils"/>
    </source>
</evidence>
<keyword evidence="3" id="KW-1185">Reference proteome</keyword>
<dbReference type="Proteomes" id="UP001066276">
    <property type="component" value="Chromosome 11"/>
</dbReference>
<organism evidence="2 3">
    <name type="scientific">Pleurodeles waltl</name>
    <name type="common">Iberian ribbed newt</name>
    <dbReference type="NCBI Taxonomy" id="8319"/>
    <lineage>
        <taxon>Eukaryota</taxon>
        <taxon>Metazoa</taxon>
        <taxon>Chordata</taxon>
        <taxon>Craniata</taxon>
        <taxon>Vertebrata</taxon>
        <taxon>Euteleostomi</taxon>
        <taxon>Amphibia</taxon>
        <taxon>Batrachia</taxon>
        <taxon>Caudata</taxon>
        <taxon>Salamandroidea</taxon>
        <taxon>Salamandridae</taxon>
        <taxon>Pleurodelinae</taxon>
        <taxon>Pleurodeles</taxon>
    </lineage>
</organism>
<gene>
    <name evidence="2" type="ORF">NDU88_002181</name>
</gene>
<accession>A0AAV7LI41</accession>
<feature type="coiled-coil region" evidence="1">
    <location>
        <begin position="30"/>
        <end position="57"/>
    </location>
</feature>
<dbReference type="EMBL" id="JANPWB010000015">
    <property type="protein sequence ID" value="KAJ1089028.1"/>
    <property type="molecule type" value="Genomic_DNA"/>
</dbReference>
<dbReference type="AlphaFoldDB" id="A0AAV7LI41"/>
<protein>
    <submittedName>
        <fullName evidence="2">Uncharacterized protein</fullName>
    </submittedName>
</protein>
<keyword evidence="1" id="KW-0175">Coiled coil</keyword>
<proteinExistence type="predicted"/>
<reference evidence="2" key="1">
    <citation type="journal article" date="2022" name="bioRxiv">
        <title>Sequencing and chromosome-scale assembly of the giantPleurodeles waltlgenome.</title>
        <authorList>
            <person name="Brown T."/>
            <person name="Elewa A."/>
            <person name="Iarovenko S."/>
            <person name="Subramanian E."/>
            <person name="Araus A.J."/>
            <person name="Petzold A."/>
            <person name="Susuki M."/>
            <person name="Suzuki K.-i.T."/>
            <person name="Hayashi T."/>
            <person name="Toyoda A."/>
            <person name="Oliveira C."/>
            <person name="Osipova E."/>
            <person name="Leigh N.D."/>
            <person name="Simon A."/>
            <person name="Yun M.H."/>
        </authorList>
    </citation>
    <scope>NUCLEOTIDE SEQUENCE</scope>
    <source>
        <strain evidence="2">20211129_DDA</strain>
        <tissue evidence="2">Liver</tissue>
    </source>
</reference>
<sequence>MRMSDIACFSEKVADLDQRLTIVEDHIGMLLEHNAELQTLQEKITDLEDRSRRDNIRFFGIQEKKEGTDIKAFLQSLLPGLTGLTF</sequence>
<dbReference type="Gene3D" id="3.30.70.1820">
    <property type="entry name" value="L1 transposable element, RRM domain"/>
    <property type="match status" value="1"/>
</dbReference>
<evidence type="ECO:0000313" key="3">
    <source>
        <dbReference type="Proteomes" id="UP001066276"/>
    </source>
</evidence>
<name>A0AAV7LI41_PLEWA</name>
<evidence type="ECO:0000313" key="2">
    <source>
        <dbReference type="EMBL" id="KAJ1089028.1"/>
    </source>
</evidence>
<comment type="caution">
    <text evidence="2">The sequence shown here is derived from an EMBL/GenBank/DDBJ whole genome shotgun (WGS) entry which is preliminary data.</text>
</comment>